<dbReference type="SMART" id="SM00257">
    <property type="entry name" value="LysM"/>
    <property type="match status" value="1"/>
</dbReference>
<sequence>METIVHRDQKIGLALGVLLIGAVAAFFFRNERSTMDGVPVISDVVELDAVIAEKSFRPYLGDASRSSDRTVARPVNDTLIIPPLNDPWEGSASGKIEAPVAPTDNPQQAMNRASDETTQELPVIPWPDDVLEVQSVTPKQAGSSPATDRNQGFRSERQDQRGMTEATGDSSISNHSGIDRYQRSSGYGPGDAGRPDSEAITMVTHVVKKGETLSSLSQKYLGRESRYLEIFDANRDQLRDAHGVRTGMTLRIPVTRNSRNIAETPRQTKDDAASPAPANGEKRLFVPFKPRPANAATWGPTTELPEAAPRRLSQQPPEASVLR</sequence>
<gene>
    <name evidence="4" type="ORF">A6X21_14205</name>
</gene>
<keyword evidence="5" id="KW-1185">Reference proteome</keyword>
<feature type="domain" description="LysM" evidence="3">
    <location>
        <begin position="203"/>
        <end position="252"/>
    </location>
</feature>
<proteinExistence type="predicted"/>
<dbReference type="InterPro" id="IPR018392">
    <property type="entry name" value="LysM"/>
</dbReference>
<accession>A0A1C3E468</accession>
<dbReference type="AlphaFoldDB" id="A0A1C3E468"/>
<dbReference type="EMBL" id="LYDR01000158">
    <property type="protein sequence ID" value="ODA28013.1"/>
    <property type="molecule type" value="Genomic_DNA"/>
</dbReference>
<dbReference type="PANTHER" id="PTHR34700:SF4">
    <property type="entry name" value="PHAGE-LIKE ELEMENT PBSX PROTEIN XKDP"/>
    <property type="match status" value="1"/>
</dbReference>
<name>A0A1C3E468_9PLAN</name>
<keyword evidence="2" id="KW-0472">Membrane</keyword>
<keyword evidence="2" id="KW-1133">Transmembrane helix</keyword>
<feature type="region of interest" description="Disordered" evidence="1">
    <location>
        <begin position="82"/>
        <end position="118"/>
    </location>
</feature>
<protein>
    <recommendedName>
        <fullName evidence="3">LysM domain-containing protein</fullName>
    </recommendedName>
</protein>
<comment type="caution">
    <text evidence="4">The sequence shown here is derived from an EMBL/GenBank/DDBJ whole genome shotgun (WGS) entry which is preliminary data.</text>
</comment>
<feature type="transmembrane region" description="Helical" evidence="2">
    <location>
        <begin position="12"/>
        <end position="28"/>
    </location>
</feature>
<dbReference type="CDD" id="cd00118">
    <property type="entry name" value="LysM"/>
    <property type="match status" value="1"/>
</dbReference>
<organism evidence="4 5">
    <name type="scientific">Planctopirus hydrillae</name>
    <dbReference type="NCBI Taxonomy" id="1841610"/>
    <lineage>
        <taxon>Bacteria</taxon>
        <taxon>Pseudomonadati</taxon>
        <taxon>Planctomycetota</taxon>
        <taxon>Planctomycetia</taxon>
        <taxon>Planctomycetales</taxon>
        <taxon>Planctomycetaceae</taxon>
        <taxon>Planctopirus</taxon>
    </lineage>
</organism>
<dbReference type="PROSITE" id="PS51782">
    <property type="entry name" value="LYSM"/>
    <property type="match status" value="1"/>
</dbReference>
<keyword evidence="2" id="KW-0812">Transmembrane</keyword>
<evidence type="ECO:0000256" key="2">
    <source>
        <dbReference type="SAM" id="Phobius"/>
    </source>
</evidence>
<dbReference type="InterPro" id="IPR052196">
    <property type="entry name" value="Bact_Kbp"/>
</dbReference>
<dbReference type="Proteomes" id="UP000094828">
    <property type="component" value="Unassembled WGS sequence"/>
</dbReference>
<feature type="region of interest" description="Disordered" evidence="1">
    <location>
        <begin position="137"/>
        <end position="197"/>
    </location>
</feature>
<evidence type="ECO:0000256" key="1">
    <source>
        <dbReference type="SAM" id="MobiDB-lite"/>
    </source>
</evidence>
<feature type="region of interest" description="Disordered" evidence="1">
    <location>
        <begin position="257"/>
        <end position="323"/>
    </location>
</feature>
<feature type="compositionally biased region" description="Polar residues" evidence="1">
    <location>
        <begin position="167"/>
        <end position="176"/>
    </location>
</feature>
<dbReference type="InterPro" id="IPR036779">
    <property type="entry name" value="LysM_dom_sf"/>
</dbReference>
<feature type="compositionally biased region" description="Polar residues" evidence="1">
    <location>
        <begin position="137"/>
        <end position="153"/>
    </location>
</feature>
<dbReference type="Pfam" id="PF01476">
    <property type="entry name" value="LysM"/>
    <property type="match status" value="1"/>
</dbReference>
<evidence type="ECO:0000259" key="3">
    <source>
        <dbReference type="PROSITE" id="PS51782"/>
    </source>
</evidence>
<evidence type="ECO:0000313" key="4">
    <source>
        <dbReference type="EMBL" id="ODA28013.1"/>
    </source>
</evidence>
<dbReference type="Gene3D" id="3.10.350.10">
    <property type="entry name" value="LysM domain"/>
    <property type="match status" value="1"/>
</dbReference>
<dbReference type="STRING" id="1841610.A6X21_14205"/>
<dbReference type="PANTHER" id="PTHR34700">
    <property type="entry name" value="POTASSIUM BINDING PROTEIN KBP"/>
    <property type="match status" value="1"/>
</dbReference>
<evidence type="ECO:0000313" key="5">
    <source>
        <dbReference type="Proteomes" id="UP000094828"/>
    </source>
</evidence>
<reference evidence="4 5" key="1">
    <citation type="submission" date="2016-05" db="EMBL/GenBank/DDBJ databases">
        <title>Genomic and physiological characterization of Planctopirus sp. isolated from fresh water lake.</title>
        <authorList>
            <person name="Subhash Y."/>
            <person name="Ramana C."/>
        </authorList>
    </citation>
    <scope>NUCLEOTIDE SEQUENCE [LARGE SCALE GENOMIC DNA]</scope>
    <source>
        <strain evidence="4 5">JC280</strain>
    </source>
</reference>